<name>A0A0N4YL60_NIPBR</name>
<comment type="similarity">
    <text evidence="1">Belongs to the FAM154 family.</text>
</comment>
<evidence type="ECO:0000313" key="3">
    <source>
        <dbReference type="EMBL" id="VDL81538.1"/>
    </source>
</evidence>
<dbReference type="Proteomes" id="UP000271162">
    <property type="component" value="Unassembled WGS sequence"/>
</dbReference>
<evidence type="ECO:0000313" key="4">
    <source>
        <dbReference type="Proteomes" id="UP000271162"/>
    </source>
</evidence>
<feature type="compositionally biased region" description="Polar residues" evidence="2">
    <location>
        <begin position="265"/>
        <end position="277"/>
    </location>
</feature>
<feature type="compositionally biased region" description="Polar residues" evidence="2">
    <location>
        <begin position="162"/>
        <end position="180"/>
    </location>
</feature>
<evidence type="ECO:0000256" key="2">
    <source>
        <dbReference type="SAM" id="MobiDB-lite"/>
    </source>
</evidence>
<feature type="compositionally biased region" description="Polar residues" evidence="2">
    <location>
        <begin position="420"/>
        <end position="439"/>
    </location>
</feature>
<dbReference type="EMBL" id="UYSL01022989">
    <property type="protein sequence ID" value="VDL81538.1"/>
    <property type="molecule type" value="Genomic_DNA"/>
</dbReference>
<reference evidence="3 4" key="2">
    <citation type="submission" date="2018-11" db="EMBL/GenBank/DDBJ databases">
        <authorList>
            <consortium name="Pathogen Informatics"/>
        </authorList>
    </citation>
    <scope>NUCLEOTIDE SEQUENCE [LARGE SCALE GENOMIC DNA]</scope>
</reference>
<feature type="compositionally biased region" description="Basic and acidic residues" evidence="2">
    <location>
        <begin position="279"/>
        <end position="295"/>
    </location>
</feature>
<dbReference type="WBParaSite" id="NBR_0001781701-mRNA-1">
    <property type="protein sequence ID" value="NBR_0001781701-mRNA-1"/>
    <property type="gene ID" value="NBR_0001781701"/>
</dbReference>
<feature type="compositionally biased region" description="Polar residues" evidence="2">
    <location>
        <begin position="299"/>
        <end position="317"/>
    </location>
</feature>
<dbReference type="InterPro" id="IPR033336">
    <property type="entry name" value="SAXO1/2"/>
</dbReference>
<proteinExistence type="inferred from homology"/>
<sequence length="472" mass="52768">MRIPRKCGVTTSAERRHKCPQYRNASNVSLGDDSKSQFQSKCTWKVYMIIPSRAISDAGKKVAEVVLKSELLDCSPKNVGRSDESNHHNSSAKSTTTSTTTDGTQVWTTSEVHKTTTTDASKGNNRTSVILKREFAKNEGMNGDIRKSTTGGILNKKDTSNIHHISGTSTNVTKHNSTVKSDTKIGPDSTNTHHSGAKHDAIRISTARTRSEQHHATTSTAKKSHGNKNENNLTNNNGTSEKKSLTHETSNHHDYVTVTEERSKNTAILTRGHNSVPKTLKEPDHGLEKGNERSLNRAPRQNSSSDTKPNETNSTLKQKIMGTKTNSYYREVPIQPDYPDGSWSSSYRSVTQQDYGAIKGDRYEMKRPRDSEIFTRQTPSVNKTTTQQDYRYERSAIDKTMNQRGYEAAKEGSHVKRSNESQIFRGNSSFSNKTTTQHEYTVVKGERFDAKRPKDSEIFHGDGSFTDKTMNQ</sequence>
<reference evidence="5" key="1">
    <citation type="submission" date="2017-02" db="UniProtKB">
        <authorList>
            <consortium name="WormBaseParasite"/>
        </authorList>
    </citation>
    <scope>IDENTIFICATION</scope>
</reference>
<dbReference type="STRING" id="27835.A0A0N4YL60"/>
<keyword evidence="4" id="KW-1185">Reference proteome</keyword>
<feature type="region of interest" description="Disordered" evidence="2">
    <location>
        <begin position="75"/>
        <end position="123"/>
    </location>
</feature>
<feature type="region of interest" description="Disordered" evidence="2">
    <location>
        <begin position="407"/>
        <end position="472"/>
    </location>
</feature>
<accession>A0A0N4YL60</accession>
<dbReference type="AlphaFoldDB" id="A0A0N4YL60"/>
<feature type="compositionally biased region" description="Low complexity" evidence="2">
    <location>
        <begin position="91"/>
        <end position="110"/>
    </location>
</feature>
<protein>
    <submittedName>
        <fullName evidence="5">Filaggrin-2-like</fullName>
    </submittedName>
</protein>
<dbReference type="GO" id="GO:0005856">
    <property type="term" value="C:cytoskeleton"/>
    <property type="evidence" value="ECO:0007669"/>
    <property type="project" value="TreeGrafter"/>
</dbReference>
<feature type="region of interest" description="Disordered" evidence="2">
    <location>
        <begin position="141"/>
        <end position="317"/>
    </location>
</feature>
<dbReference type="PANTHER" id="PTHR31516">
    <property type="entry name" value="STABILIZER OF AXONEMAL MICROTUBULES 2"/>
    <property type="match status" value="1"/>
</dbReference>
<feature type="compositionally biased region" description="Low complexity" evidence="2">
    <location>
        <begin position="229"/>
        <end position="239"/>
    </location>
</feature>
<organism evidence="5">
    <name type="scientific">Nippostrongylus brasiliensis</name>
    <name type="common">Rat hookworm</name>
    <dbReference type="NCBI Taxonomy" id="27835"/>
    <lineage>
        <taxon>Eukaryota</taxon>
        <taxon>Metazoa</taxon>
        <taxon>Ecdysozoa</taxon>
        <taxon>Nematoda</taxon>
        <taxon>Chromadorea</taxon>
        <taxon>Rhabditida</taxon>
        <taxon>Rhabditina</taxon>
        <taxon>Rhabditomorpha</taxon>
        <taxon>Strongyloidea</taxon>
        <taxon>Heligmosomidae</taxon>
        <taxon>Nippostrongylus</taxon>
    </lineage>
</organism>
<feature type="compositionally biased region" description="Basic and acidic residues" evidence="2">
    <location>
        <begin position="240"/>
        <end position="264"/>
    </location>
</feature>
<evidence type="ECO:0000256" key="1">
    <source>
        <dbReference type="ARBA" id="ARBA00008738"/>
    </source>
</evidence>
<dbReference type="GO" id="GO:0008017">
    <property type="term" value="F:microtubule binding"/>
    <property type="evidence" value="ECO:0007669"/>
    <property type="project" value="InterPro"/>
</dbReference>
<dbReference type="PANTHER" id="PTHR31516:SF17">
    <property type="entry name" value="STABILIZER OF AXONEMAL MICROTUBULES 2"/>
    <property type="match status" value="1"/>
</dbReference>
<evidence type="ECO:0000313" key="5">
    <source>
        <dbReference type="WBParaSite" id="NBR_0001781701-mRNA-1"/>
    </source>
</evidence>
<feature type="compositionally biased region" description="Basic and acidic residues" evidence="2">
    <location>
        <begin position="407"/>
        <end position="419"/>
    </location>
</feature>
<feature type="compositionally biased region" description="Basic and acidic residues" evidence="2">
    <location>
        <begin position="444"/>
        <end position="460"/>
    </location>
</feature>
<gene>
    <name evidence="3" type="ORF">NBR_LOCUS17818</name>
</gene>